<accession>A0A151IZ62</accession>
<name>A0A151IZ62_9HYME</name>
<feature type="compositionally biased region" description="Basic and acidic residues" evidence="1">
    <location>
        <begin position="9"/>
        <end position="35"/>
    </location>
</feature>
<evidence type="ECO:0000256" key="1">
    <source>
        <dbReference type="SAM" id="MobiDB-lite"/>
    </source>
</evidence>
<organism evidence="2 3">
    <name type="scientific">Trachymyrmex cornetzi</name>
    <dbReference type="NCBI Taxonomy" id="471704"/>
    <lineage>
        <taxon>Eukaryota</taxon>
        <taxon>Metazoa</taxon>
        <taxon>Ecdysozoa</taxon>
        <taxon>Arthropoda</taxon>
        <taxon>Hexapoda</taxon>
        <taxon>Insecta</taxon>
        <taxon>Pterygota</taxon>
        <taxon>Neoptera</taxon>
        <taxon>Endopterygota</taxon>
        <taxon>Hymenoptera</taxon>
        <taxon>Apocrita</taxon>
        <taxon>Aculeata</taxon>
        <taxon>Formicoidea</taxon>
        <taxon>Formicidae</taxon>
        <taxon>Myrmicinae</taxon>
        <taxon>Trachymyrmex</taxon>
    </lineage>
</organism>
<dbReference type="Proteomes" id="UP000078492">
    <property type="component" value="Unassembled WGS sequence"/>
</dbReference>
<reference evidence="2 3" key="1">
    <citation type="submission" date="2015-09" db="EMBL/GenBank/DDBJ databases">
        <title>Trachymyrmex cornetzi WGS genome.</title>
        <authorList>
            <person name="Nygaard S."/>
            <person name="Hu H."/>
            <person name="Boomsma J."/>
            <person name="Zhang G."/>
        </authorList>
    </citation>
    <scope>NUCLEOTIDE SEQUENCE [LARGE SCALE GENOMIC DNA]</scope>
    <source>
        <strain evidence="2">Tcor2-1</strain>
        <tissue evidence="2">Whole body</tissue>
    </source>
</reference>
<dbReference type="EMBL" id="KQ980744">
    <property type="protein sequence ID" value="KYN13702.1"/>
    <property type="molecule type" value="Genomic_DNA"/>
</dbReference>
<dbReference type="AlphaFoldDB" id="A0A151IZ62"/>
<keyword evidence="3" id="KW-1185">Reference proteome</keyword>
<protein>
    <submittedName>
        <fullName evidence="2">Uncharacterized protein</fullName>
    </submittedName>
</protein>
<feature type="region of interest" description="Disordered" evidence="1">
    <location>
        <begin position="1"/>
        <end position="46"/>
    </location>
</feature>
<gene>
    <name evidence="2" type="ORF">ALC57_14103</name>
</gene>
<sequence>MSRRRKRDKRLESGGRDDEKEGEKRGHWGRSDGSTKRAHRATGGESFALLTLASGTHGRAERTMHACCKKCVHEHEELPLRTHIIDCRLDVEKDQRDFT</sequence>
<evidence type="ECO:0000313" key="3">
    <source>
        <dbReference type="Proteomes" id="UP000078492"/>
    </source>
</evidence>
<proteinExistence type="predicted"/>
<evidence type="ECO:0000313" key="2">
    <source>
        <dbReference type="EMBL" id="KYN13702.1"/>
    </source>
</evidence>